<dbReference type="EMBL" id="SKBQ01000057">
    <property type="protein sequence ID" value="TPX10542.1"/>
    <property type="molecule type" value="Genomic_DNA"/>
</dbReference>
<gene>
    <name evidence="3" type="ORF">E0L32_008592</name>
</gene>
<accession>A0A507ALG0</accession>
<protein>
    <submittedName>
        <fullName evidence="3">Uncharacterized protein</fullName>
    </submittedName>
</protein>
<reference evidence="3 4" key="1">
    <citation type="submission" date="2019-06" db="EMBL/GenBank/DDBJ databases">
        <title>Draft genome sequence of the filamentous fungus Phialemoniopsis curvata isolated from diesel fuel.</title>
        <authorList>
            <person name="Varaljay V.A."/>
            <person name="Lyon W.J."/>
            <person name="Crouch A.L."/>
            <person name="Drake C.E."/>
            <person name="Hollomon J.M."/>
            <person name="Nadeau L.J."/>
            <person name="Nunn H.S."/>
            <person name="Stevenson B.S."/>
            <person name="Bojanowski C.L."/>
            <person name="Crookes-Goodson W.J."/>
        </authorList>
    </citation>
    <scope>NUCLEOTIDE SEQUENCE [LARGE SCALE GENOMIC DNA]</scope>
    <source>
        <strain evidence="3 4">D216</strain>
    </source>
</reference>
<dbReference type="InterPro" id="IPR032466">
    <property type="entry name" value="Metal_Hydrolase"/>
</dbReference>
<feature type="domain" description="Amidohydrolase-related" evidence="1">
    <location>
        <begin position="496"/>
        <end position="856"/>
    </location>
</feature>
<dbReference type="STRING" id="1093900.A0A507ALG0"/>
<dbReference type="Proteomes" id="UP000319257">
    <property type="component" value="Unassembled WGS sequence"/>
</dbReference>
<dbReference type="PANTHER" id="PTHR43135:SF3">
    <property type="entry name" value="ALPHA-D-RIBOSE 1-METHYLPHOSPHONATE 5-TRIPHOSPHATE DIPHOSPHATASE"/>
    <property type="match status" value="1"/>
</dbReference>
<dbReference type="AlphaFoldDB" id="A0A507ALG0"/>
<dbReference type="InterPro" id="IPR051781">
    <property type="entry name" value="Metallo-dep_Hydrolase"/>
</dbReference>
<evidence type="ECO:0000259" key="1">
    <source>
        <dbReference type="Pfam" id="PF01979"/>
    </source>
</evidence>
<dbReference type="InterPro" id="IPR011059">
    <property type="entry name" value="Metal-dep_hydrolase_composite"/>
</dbReference>
<organism evidence="3 4">
    <name type="scientific">Thyridium curvatum</name>
    <dbReference type="NCBI Taxonomy" id="1093900"/>
    <lineage>
        <taxon>Eukaryota</taxon>
        <taxon>Fungi</taxon>
        <taxon>Dikarya</taxon>
        <taxon>Ascomycota</taxon>
        <taxon>Pezizomycotina</taxon>
        <taxon>Sordariomycetes</taxon>
        <taxon>Sordariomycetidae</taxon>
        <taxon>Thyridiales</taxon>
        <taxon>Thyridiaceae</taxon>
        <taxon>Thyridium</taxon>
    </lineage>
</organism>
<dbReference type="RefSeq" id="XP_030992253.1">
    <property type="nucleotide sequence ID" value="XM_031143464.1"/>
</dbReference>
<dbReference type="PANTHER" id="PTHR43135">
    <property type="entry name" value="ALPHA-D-RIBOSE 1-METHYLPHOSPHONATE 5-TRIPHOSPHATE DIPHOSPHATASE"/>
    <property type="match status" value="1"/>
</dbReference>
<dbReference type="InterPro" id="IPR057744">
    <property type="entry name" value="OTAase-like"/>
</dbReference>
<dbReference type="Gene3D" id="2.30.40.10">
    <property type="entry name" value="Urease, subunit C, domain 1"/>
    <property type="match status" value="1"/>
</dbReference>
<dbReference type="OrthoDB" id="1658724at2759"/>
<proteinExistence type="predicted"/>
<dbReference type="GO" id="GO:0005506">
    <property type="term" value="F:iron ion binding"/>
    <property type="evidence" value="ECO:0007669"/>
    <property type="project" value="InterPro"/>
</dbReference>
<comment type="caution">
    <text evidence="3">The sequence shown here is derived from an EMBL/GenBank/DDBJ whole genome shotgun (WGS) entry which is preliminary data.</text>
</comment>
<dbReference type="GO" id="GO:0016491">
    <property type="term" value="F:oxidoreductase activity"/>
    <property type="evidence" value="ECO:0007669"/>
    <property type="project" value="InterPro"/>
</dbReference>
<sequence length="860" mass="95638">MHIFEDVSKYNVQLSLLERVWASWYLWMQNDTLATGLISFAMHEIVYFGRSLPWIIIDAIPMFNRWKIQKSKVPTVKEQVDCALLVLLMHFTVELPQIWVFHPLAHYFGLDIGVPFPSYTKMALQICLFFVMEDAWHYFFHRGLHYGPFYKNIHKLHHTYSAPFGLAAEYASPIEVMLLGFGVVGTPVVWVALTGDLHLFTMFMWIVLRLFQAIDAHSGYDFPWSLRQFIPVWGGAEFHDLHHEKFIGNYASSFRWWDWIFDTEAGYEANKKRRERRLAAIKAKKAQSFANGTNGGAPLGNEVQEVVFLAVGTGICTFRGGALLIRVVILEAHLGRDLVALFGQAQVQRRKAPGVGNGIRGRGFSHPALGKRLELERRLQPVLGRGQRPAPAEPRQIRLGGSRVGALREGNPLGAGPRPLRGHAAELTLCITMLIVTKDTMAGDVFGIQADLLIPGRGEPIKDGAVIIKGKKIEWAGRQTDLPEEFYYVTKYYVPVLMPGMWDCHTHFMGTHVVGDLRESFKQFLPGRETLIGAVIVDDLEATLMAGFTSIRELGGFAGDLVPAIEKGRIAGPTVYGSMGILSITGGHGDLRDEPLSTMVDCCNHGGKWMLCDGEEECIKRLRQLMRRGAKVVKICSTGGVLSLGDQPEDSQFSPKELRAMVEEAARSSRVVASHAIGKNGIMDALRAGVRTIEHGMYLDDEVVALMKEKGAILVPTRHIVETLNLDMSELPPEVREKVLRMTELSRSSLRMAVREGVKIALGTDTYSSDRSHICSHGTNARELHWAVEAGMTPLQAIEMATAMGPETVGAQAPKTGMIREGYDADIIAVASSPLEDIDVLTKPRNITHVWKGGRLYKSP</sequence>
<evidence type="ECO:0000259" key="2">
    <source>
        <dbReference type="Pfam" id="PF04116"/>
    </source>
</evidence>
<dbReference type="GeneID" id="41976039"/>
<keyword evidence="4" id="KW-1185">Reference proteome</keyword>
<dbReference type="SUPFAM" id="SSF51556">
    <property type="entry name" value="Metallo-dependent hydrolases"/>
    <property type="match status" value="1"/>
</dbReference>
<evidence type="ECO:0000313" key="4">
    <source>
        <dbReference type="Proteomes" id="UP000319257"/>
    </source>
</evidence>
<feature type="domain" description="Fatty acid hydroxylase" evidence="2">
    <location>
        <begin position="127"/>
        <end position="263"/>
    </location>
</feature>
<dbReference type="InParanoid" id="A0A507ALG0"/>
<dbReference type="SUPFAM" id="SSF51338">
    <property type="entry name" value="Composite domain of metallo-dependent hydrolases"/>
    <property type="match status" value="2"/>
</dbReference>
<dbReference type="Pfam" id="PF01979">
    <property type="entry name" value="Amidohydro_1"/>
    <property type="match status" value="1"/>
</dbReference>
<dbReference type="InterPro" id="IPR006680">
    <property type="entry name" value="Amidohydro-rel"/>
</dbReference>
<dbReference type="Pfam" id="PF04116">
    <property type="entry name" value="FA_hydroxylase"/>
    <property type="match status" value="1"/>
</dbReference>
<dbReference type="GO" id="GO:0016810">
    <property type="term" value="F:hydrolase activity, acting on carbon-nitrogen (but not peptide) bonds"/>
    <property type="evidence" value="ECO:0007669"/>
    <property type="project" value="InterPro"/>
</dbReference>
<dbReference type="GO" id="GO:0008610">
    <property type="term" value="P:lipid biosynthetic process"/>
    <property type="evidence" value="ECO:0007669"/>
    <property type="project" value="InterPro"/>
</dbReference>
<dbReference type="CDD" id="cd01299">
    <property type="entry name" value="Met_dep_hydrolase_A"/>
    <property type="match status" value="1"/>
</dbReference>
<dbReference type="InterPro" id="IPR006694">
    <property type="entry name" value="Fatty_acid_hydroxylase"/>
</dbReference>
<evidence type="ECO:0000313" key="3">
    <source>
        <dbReference type="EMBL" id="TPX10542.1"/>
    </source>
</evidence>
<dbReference type="Gene3D" id="3.20.20.140">
    <property type="entry name" value="Metal-dependent hydrolases"/>
    <property type="match status" value="1"/>
</dbReference>
<name>A0A507ALG0_9PEZI</name>